<dbReference type="VEuPathDB" id="FungiDB:PV08_08901"/>
<keyword evidence="4" id="KW-0479">Metal-binding</keyword>
<keyword evidence="15" id="KW-1185">Reference proteome</keyword>
<dbReference type="CDD" id="cd07038">
    <property type="entry name" value="TPP_PYR_PDC_IPDC_like"/>
    <property type="match status" value="1"/>
</dbReference>
<dbReference type="GO" id="GO:0004737">
    <property type="term" value="F:pyruvate decarboxylase activity"/>
    <property type="evidence" value="ECO:0007669"/>
    <property type="project" value="TreeGrafter"/>
</dbReference>
<dbReference type="GO" id="GO:0030976">
    <property type="term" value="F:thiamine pyrophosphate binding"/>
    <property type="evidence" value="ECO:0007669"/>
    <property type="project" value="InterPro"/>
</dbReference>
<dbReference type="PANTHER" id="PTHR43452">
    <property type="entry name" value="PYRUVATE DECARBOXYLASE"/>
    <property type="match status" value="1"/>
</dbReference>
<dbReference type="Gene3D" id="3.40.50.1220">
    <property type="entry name" value="TPP-binding domain"/>
    <property type="match status" value="1"/>
</dbReference>
<keyword evidence="6" id="KW-0460">Magnesium</keyword>
<feature type="region of interest" description="Disordered" evidence="10">
    <location>
        <begin position="613"/>
        <end position="655"/>
    </location>
</feature>
<evidence type="ECO:0000313" key="15">
    <source>
        <dbReference type="Proteomes" id="UP000053328"/>
    </source>
</evidence>
<dbReference type="InterPro" id="IPR029035">
    <property type="entry name" value="DHS-like_NAD/FAD-binding_dom"/>
</dbReference>
<dbReference type="PANTHER" id="PTHR43452:SF11">
    <property type="entry name" value="PYRUVATE DECARBOXYLASE"/>
    <property type="match status" value="1"/>
</dbReference>
<dbReference type="OrthoDB" id="3970464at2759"/>
<dbReference type="Pfam" id="PF00205">
    <property type="entry name" value="TPP_enzyme_M"/>
    <property type="match status" value="1"/>
</dbReference>
<dbReference type="Pfam" id="PF02776">
    <property type="entry name" value="TPP_enzyme_N"/>
    <property type="match status" value="1"/>
</dbReference>
<evidence type="ECO:0000256" key="6">
    <source>
        <dbReference type="ARBA" id="ARBA00022842"/>
    </source>
</evidence>
<evidence type="ECO:0000256" key="8">
    <source>
        <dbReference type="ARBA" id="ARBA00023239"/>
    </source>
</evidence>
<keyword evidence="5" id="KW-0210">Decarboxylase</keyword>
<keyword evidence="7 9" id="KW-0786">Thiamine pyrophosphate</keyword>
<dbReference type="GeneID" id="27335984"/>
<dbReference type="GO" id="GO:0005829">
    <property type="term" value="C:cytosol"/>
    <property type="evidence" value="ECO:0007669"/>
    <property type="project" value="TreeGrafter"/>
</dbReference>
<evidence type="ECO:0000259" key="13">
    <source>
        <dbReference type="Pfam" id="PF02776"/>
    </source>
</evidence>
<sequence>MQRLPLAQYLFKRLRSQGVHAIHGVPGDFTLKALDHLSPSGVQWIGTCNELNAGYAADGYARVRGLGALFTTYGVGELSAINAVAGSFAESVPVVHIVGTPQRRFQDSRANVHHSLGDGRPRVFAQMHQHVTVAQTNLRDEKTAPEDIDRTIAAALRESKPVYIEVPCDMVSKEVDGARLEKTLMGGDFATFKEVDVGKEDALIADIATRLYNAKRPLILVDRGDGVRSPSLRHEINEFVRVSGLPTLCMPSGSGMVDHGLTNYYGVHSGPVGQIDTMPYVSEADLVLAFGPMFSDTQTLGWRVVPDPEKIITFGKNFVTLPQSALLSSAGSSSSIYPGATTTTSVINLLSLLPRLKKHLDTRRLPTPDVSSLGDFRNVVPRQYPTLTPSTSTVTTTAPPASASSSTSTSPKGDDGKAEDGPIDQTNFYHRLNPYLRPNDTVLLANATPKLCGRDLVLPAGAQIIASGQWFSIGHMLPAALGASLAQHSESIDSGTTSDSIYDSVSGGGGGGAGGDNSTKGGKGTTAAAADATTTTTSVQEGRTILLEGDGSFQVTAQELSTVIRHRVPLTVFLVNNSGYAYERQIHGLHETYNDLAPWKYDELPFVFSGRLPQRQSQEQGQGQEQPCTTTTTSTTGGGGGSSKYGDDDDASASSSYPIRSYVIRTWRDLDALLASEEFCAGQGLHFVDVKMDKYDVPEKFRVVFQRAGEQLG</sequence>
<evidence type="ECO:0000313" key="14">
    <source>
        <dbReference type="EMBL" id="KIW13710.1"/>
    </source>
</evidence>
<dbReference type="SUPFAM" id="SSF52467">
    <property type="entry name" value="DHS-like NAD/FAD-binding domain"/>
    <property type="match status" value="1"/>
</dbReference>
<dbReference type="Pfam" id="PF02775">
    <property type="entry name" value="TPP_enzyme_C"/>
    <property type="match status" value="1"/>
</dbReference>
<dbReference type="RefSeq" id="XP_016233926.1">
    <property type="nucleotide sequence ID" value="XM_016383223.1"/>
</dbReference>
<dbReference type="SUPFAM" id="SSF52518">
    <property type="entry name" value="Thiamin diphosphate-binding fold (THDP-binding)"/>
    <property type="match status" value="2"/>
</dbReference>
<dbReference type="InterPro" id="IPR012001">
    <property type="entry name" value="Thiamin_PyroP_enz_TPP-bd_dom"/>
</dbReference>
<evidence type="ECO:0000256" key="10">
    <source>
        <dbReference type="SAM" id="MobiDB-lite"/>
    </source>
</evidence>
<evidence type="ECO:0000259" key="12">
    <source>
        <dbReference type="Pfam" id="PF02775"/>
    </source>
</evidence>
<feature type="domain" description="Thiamine pyrophosphate enzyme N-terminal TPP-binding" evidence="13">
    <location>
        <begin position="6"/>
        <end position="113"/>
    </location>
</feature>
<feature type="compositionally biased region" description="Gly residues" evidence="10">
    <location>
        <begin position="506"/>
        <end position="515"/>
    </location>
</feature>
<feature type="domain" description="Thiamine pyrophosphate enzyme central" evidence="11">
    <location>
        <begin position="204"/>
        <end position="314"/>
    </location>
</feature>
<name>A0A0D2B4S5_9EURO</name>
<evidence type="ECO:0000256" key="3">
    <source>
        <dbReference type="ARBA" id="ARBA00014422"/>
    </source>
</evidence>
<dbReference type="InterPro" id="IPR012000">
    <property type="entry name" value="Thiamin_PyroP_enz_cen_dom"/>
</dbReference>
<evidence type="ECO:0000256" key="1">
    <source>
        <dbReference type="ARBA" id="ARBA00001964"/>
    </source>
</evidence>
<protein>
    <recommendedName>
        <fullName evidence="3">Pyruvate decarboxylase</fullName>
    </recommendedName>
</protein>
<dbReference type="InterPro" id="IPR012110">
    <property type="entry name" value="PDC/IPDC-like"/>
</dbReference>
<dbReference type="Proteomes" id="UP000053328">
    <property type="component" value="Unassembled WGS sequence"/>
</dbReference>
<dbReference type="InterPro" id="IPR047213">
    <property type="entry name" value="TPP_PYR_PDC_IPDC-like"/>
</dbReference>
<accession>A0A0D2B4S5</accession>
<dbReference type="EMBL" id="KN847497">
    <property type="protein sequence ID" value="KIW13710.1"/>
    <property type="molecule type" value="Genomic_DNA"/>
</dbReference>
<organism evidence="14 15">
    <name type="scientific">Exophiala spinifera</name>
    <dbReference type="NCBI Taxonomy" id="91928"/>
    <lineage>
        <taxon>Eukaryota</taxon>
        <taxon>Fungi</taxon>
        <taxon>Dikarya</taxon>
        <taxon>Ascomycota</taxon>
        <taxon>Pezizomycotina</taxon>
        <taxon>Eurotiomycetes</taxon>
        <taxon>Chaetothyriomycetidae</taxon>
        <taxon>Chaetothyriales</taxon>
        <taxon>Herpotrichiellaceae</taxon>
        <taxon>Exophiala</taxon>
    </lineage>
</organism>
<evidence type="ECO:0000259" key="11">
    <source>
        <dbReference type="Pfam" id="PF00205"/>
    </source>
</evidence>
<reference evidence="14 15" key="1">
    <citation type="submission" date="2015-01" db="EMBL/GenBank/DDBJ databases">
        <title>The Genome Sequence of Exophiala spinifera CBS89968.</title>
        <authorList>
            <consortium name="The Broad Institute Genomics Platform"/>
            <person name="Cuomo C."/>
            <person name="de Hoog S."/>
            <person name="Gorbushina A."/>
            <person name="Stielow B."/>
            <person name="Teixiera M."/>
            <person name="Abouelleil A."/>
            <person name="Chapman S.B."/>
            <person name="Priest M."/>
            <person name="Young S.K."/>
            <person name="Wortman J."/>
            <person name="Nusbaum C."/>
            <person name="Birren B."/>
        </authorList>
    </citation>
    <scope>NUCLEOTIDE SEQUENCE [LARGE SCALE GENOMIC DNA]</scope>
    <source>
        <strain evidence="14 15">CBS 89968</strain>
    </source>
</reference>
<comment type="cofactor">
    <cofactor evidence="1">
        <name>thiamine diphosphate</name>
        <dbReference type="ChEBI" id="CHEBI:58937"/>
    </cofactor>
</comment>
<dbReference type="Gene3D" id="3.40.50.970">
    <property type="match status" value="2"/>
</dbReference>
<dbReference type="FunFam" id="3.40.50.970:FF:000019">
    <property type="entry name" value="Pyruvate decarboxylase isozyme"/>
    <property type="match status" value="1"/>
</dbReference>
<feature type="domain" description="Thiamine pyrophosphate enzyme TPP-binding" evidence="12">
    <location>
        <begin position="539"/>
        <end position="587"/>
    </location>
</feature>
<keyword evidence="8" id="KW-0456">Lyase</keyword>
<feature type="compositionally biased region" description="Polar residues" evidence="10">
    <location>
        <begin position="492"/>
        <end position="503"/>
    </location>
</feature>
<evidence type="ECO:0000256" key="4">
    <source>
        <dbReference type="ARBA" id="ARBA00022723"/>
    </source>
</evidence>
<dbReference type="GO" id="GO:0000287">
    <property type="term" value="F:magnesium ion binding"/>
    <property type="evidence" value="ECO:0007669"/>
    <property type="project" value="InterPro"/>
</dbReference>
<feature type="region of interest" description="Disordered" evidence="10">
    <location>
        <begin position="382"/>
        <end position="426"/>
    </location>
</feature>
<feature type="compositionally biased region" description="Low complexity" evidence="10">
    <location>
        <begin position="385"/>
        <end position="411"/>
    </location>
</feature>
<dbReference type="InterPro" id="IPR029061">
    <property type="entry name" value="THDP-binding"/>
</dbReference>
<evidence type="ECO:0000256" key="2">
    <source>
        <dbReference type="ARBA" id="ARBA00007812"/>
    </source>
</evidence>
<dbReference type="AlphaFoldDB" id="A0A0D2B4S5"/>
<dbReference type="GO" id="GO:0005634">
    <property type="term" value="C:nucleus"/>
    <property type="evidence" value="ECO:0007669"/>
    <property type="project" value="TreeGrafter"/>
</dbReference>
<dbReference type="HOGENOM" id="CLU_013748_0_2_1"/>
<dbReference type="GO" id="GO:0000949">
    <property type="term" value="P:aromatic amino acid family catabolic process to alcohol via Ehrlich pathway"/>
    <property type="evidence" value="ECO:0007669"/>
    <property type="project" value="TreeGrafter"/>
</dbReference>
<gene>
    <name evidence="14" type="ORF">PV08_08901</name>
</gene>
<evidence type="ECO:0000256" key="5">
    <source>
        <dbReference type="ARBA" id="ARBA00022793"/>
    </source>
</evidence>
<feature type="compositionally biased region" description="Low complexity" evidence="10">
    <location>
        <begin position="516"/>
        <end position="537"/>
    </location>
</feature>
<comment type="similarity">
    <text evidence="2 9">Belongs to the TPP enzyme family.</text>
</comment>
<proteinExistence type="inferred from homology"/>
<dbReference type="STRING" id="91928.A0A0D2B4S5"/>
<feature type="compositionally biased region" description="Low complexity" evidence="10">
    <location>
        <begin position="614"/>
        <end position="635"/>
    </location>
</feature>
<dbReference type="InterPro" id="IPR011766">
    <property type="entry name" value="TPP_enzyme_TPP-bd"/>
</dbReference>
<evidence type="ECO:0000256" key="7">
    <source>
        <dbReference type="ARBA" id="ARBA00023052"/>
    </source>
</evidence>
<feature type="region of interest" description="Disordered" evidence="10">
    <location>
        <begin position="492"/>
        <end position="539"/>
    </location>
</feature>
<evidence type="ECO:0000256" key="9">
    <source>
        <dbReference type="RuleBase" id="RU362132"/>
    </source>
</evidence>